<dbReference type="Proteomes" id="UP000031552">
    <property type="component" value="Unassembled WGS sequence"/>
</dbReference>
<dbReference type="Gene3D" id="3.40.50.2000">
    <property type="entry name" value="Glycogen Phosphorylase B"/>
    <property type="match status" value="1"/>
</dbReference>
<organism evidence="1 2">
    <name type="scientific">Candidatus Criblamydia sequanensis CRIB-18</name>
    <dbReference type="NCBI Taxonomy" id="1437425"/>
    <lineage>
        <taxon>Bacteria</taxon>
        <taxon>Pseudomonadati</taxon>
        <taxon>Chlamydiota</taxon>
        <taxon>Chlamydiia</taxon>
        <taxon>Parachlamydiales</taxon>
        <taxon>Candidatus Criblamydiaceae</taxon>
        <taxon>Candidatus Criblamydia</taxon>
    </lineage>
</organism>
<dbReference type="RefSeq" id="WP_041017893.1">
    <property type="nucleotide sequence ID" value="NZ_CCEJ010000007.1"/>
</dbReference>
<dbReference type="EMBL" id="CCEJ010000007">
    <property type="protein sequence ID" value="CDR34356.1"/>
    <property type="molecule type" value="Genomic_DNA"/>
</dbReference>
<evidence type="ECO:0000313" key="2">
    <source>
        <dbReference type="Proteomes" id="UP000031552"/>
    </source>
</evidence>
<comment type="caution">
    <text evidence="1">The sequence shown here is derived from an EMBL/GenBank/DDBJ whole genome shotgun (WGS) entry which is preliminary data.</text>
</comment>
<name>A0A090CZJ9_9BACT</name>
<reference evidence="1" key="1">
    <citation type="submission" date="2013-12" db="EMBL/GenBank/DDBJ databases">
        <authorList>
            <person name="Linke B."/>
        </authorList>
    </citation>
    <scope>NUCLEOTIDE SEQUENCE [LARGE SCALE GENOMIC DNA]</scope>
    <source>
        <strain evidence="1">CRIB-18</strain>
    </source>
</reference>
<dbReference type="STRING" id="1437425.CSEC_1542"/>
<dbReference type="OrthoDB" id="9813214at2"/>
<evidence type="ECO:0000313" key="1">
    <source>
        <dbReference type="EMBL" id="CDR34356.1"/>
    </source>
</evidence>
<evidence type="ECO:0008006" key="3">
    <source>
        <dbReference type="Google" id="ProtNLM"/>
    </source>
</evidence>
<proteinExistence type="predicted"/>
<keyword evidence="2" id="KW-1185">Reference proteome</keyword>
<dbReference type="eggNOG" id="COG0438">
    <property type="taxonomic scope" value="Bacteria"/>
</dbReference>
<protein>
    <recommendedName>
        <fullName evidence="3">Glycosyltransferase subfamily 4-like N-terminal domain-containing protein</fullName>
    </recommendedName>
</protein>
<gene>
    <name evidence="1" type="ORF">CSEC_1542</name>
</gene>
<dbReference type="SUPFAM" id="SSF53756">
    <property type="entry name" value="UDP-Glycosyltransferase/glycogen phosphorylase"/>
    <property type="match status" value="1"/>
</dbReference>
<reference evidence="1" key="2">
    <citation type="submission" date="2014-09" db="EMBL/GenBank/DDBJ databases">
        <title>Criblamydia sequanensis harbors a mega-plasmid encoding arsenite resistance.</title>
        <authorList>
            <person name="Bertelli C."/>
            <person name="Goesmann A."/>
            <person name="Greub G."/>
        </authorList>
    </citation>
    <scope>NUCLEOTIDE SEQUENCE [LARGE SCALE GENOMIC DNA]</scope>
    <source>
        <strain evidence="1">CRIB-18</strain>
    </source>
</reference>
<accession>A0A090CZJ9</accession>
<sequence>MKRKNVLVICFTKISQDPRVQNQLILLDKLGFKTTVIGLDEPSVRCSEFIEVKKRRNSNWQRGLNLIKRIIELTTLEFEPIYWRIPMIADSLKLTLPSFDFVLANEIHALPIGIKWAKEKPLIWDAHEYYPGSYNSSFLKKSYQKKYAVSLLKTYLRKVPFMTVSTGIANLYKENFDVNRFFILPNVPLKYDLKVKKVNPSEIKIIAHGNADPKREWEKIFAFMLKLPSRFTLDCILVSQNNTPYLNHLKVLAKKLPRVRLLEKLPMKDLVPFLNQYDIGLIHLKEKPENHTFALPNKFFQNIQARIAVAVPPLVEMKKITSDLQLGFIGNDFNLDSLSNQIASASFETIERFKERCHEASSHFCLENYILGFEQFLNNAMAL</sequence>
<dbReference type="AlphaFoldDB" id="A0A090CZJ9"/>